<dbReference type="Proteomes" id="UP000011864">
    <property type="component" value="Chromosome"/>
</dbReference>
<proteinExistence type="predicted"/>
<dbReference type="SUPFAM" id="SSF159594">
    <property type="entry name" value="XCC0632-like"/>
    <property type="match status" value="1"/>
</dbReference>
<accession>K7AL05</accession>
<dbReference type="EMBL" id="CP003837">
    <property type="protein sequence ID" value="AGH45628.1"/>
    <property type="molecule type" value="Genomic_DNA"/>
</dbReference>
<keyword evidence="3" id="KW-1185">Reference proteome</keyword>
<dbReference type="PATRIC" id="fig|1129794.4.peg.3500"/>
<protein>
    <recommendedName>
        <fullName evidence="1">ABC-type transport auxiliary lipoprotein component domain-containing protein</fullName>
    </recommendedName>
</protein>
<dbReference type="KEGG" id="gps:C427_3519"/>
<dbReference type="HOGENOM" id="CLU_096001_3_1_6"/>
<dbReference type="eggNOG" id="COG3009">
    <property type="taxonomic scope" value="Bacteria"/>
</dbReference>
<evidence type="ECO:0000313" key="3">
    <source>
        <dbReference type="Proteomes" id="UP000011864"/>
    </source>
</evidence>
<dbReference type="InterPro" id="IPR005586">
    <property type="entry name" value="ABC_trans_aux"/>
</dbReference>
<dbReference type="RefSeq" id="WP_007635249.1">
    <property type="nucleotide sequence ID" value="NC_020514.1"/>
</dbReference>
<name>K7AL05_9ALTE</name>
<evidence type="ECO:0000259" key="1">
    <source>
        <dbReference type="Pfam" id="PF03886"/>
    </source>
</evidence>
<reference evidence="2 3" key="1">
    <citation type="journal article" date="2013" name="Genome Announc.">
        <title>Complete Genome Sequence of Glaciecola psychrophila Strain 170T.</title>
        <authorList>
            <person name="Yin J."/>
            <person name="Chen J."/>
            <person name="Liu G."/>
            <person name="Yu Y."/>
            <person name="Song L."/>
            <person name="Wang X."/>
            <person name="Qu X."/>
        </authorList>
    </citation>
    <scope>NUCLEOTIDE SEQUENCE [LARGE SCALE GENOMIC DNA]</scope>
    <source>
        <strain evidence="2 3">170</strain>
    </source>
</reference>
<dbReference type="PROSITE" id="PS51257">
    <property type="entry name" value="PROKAR_LIPOPROTEIN"/>
    <property type="match status" value="1"/>
</dbReference>
<dbReference type="AlphaFoldDB" id="K7AL05"/>
<sequence>MKISLILLFLGLLASCTSKPLMMKYYVLHTPENKISDSSNKTKPMVLLQMVDVAEYLNQSGLVMQVDKYELYYSRQDVWAEKLQSSFYKALLEDLNTTGQRVYVEHNSPNAEFAIVSIKVELEHFHATDTSSVVSSGRYSLSLSDPKVTRNKKVTTSSQSFFFESELNQDGYAHAVEKLRTLINRLAKQIERDIAALPNN</sequence>
<dbReference type="OrthoDB" id="6198336at2"/>
<dbReference type="STRING" id="1129794.C427_3519"/>
<dbReference type="Pfam" id="PF03886">
    <property type="entry name" value="ABC_trans_aux"/>
    <property type="match status" value="1"/>
</dbReference>
<organism evidence="2 3">
    <name type="scientific">Paraglaciecola psychrophila 170</name>
    <dbReference type="NCBI Taxonomy" id="1129794"/>
    <lineage>
        <taxon>Bacteria</taxon>
        <taxon>Pseudomonadati</taxon>
        <taxon>Pseudomonadota</taxon>
        <taxon>Gammaproteobacteria</taxon>
        <taxon>Alteromonadales</taxon>
        <taxon>Alteromonadaceae</taxon>
        <taxon>Paraglaciecola</taxon>
    </lineage>
</organism>
<feature type="domain" description="ABC-type transport auxiliary lipoprotein component" evidence="1">
    <location>
        <begin position="26"/>
        <end position="190"/>
    </location>
</feature>
<dbReference type="Gene3D" id="3.40.50.10610">
    <property type="entry name" value="ABC-type transport auxiliary lipoprotein component"/>
    <property type="match status" value="1"/>
</dbReference>
<evidence type="ECO:0000313" key="2">
    <source>
        <dbReference type="EMBL" id="AGH45628.1"/>
    </source>
</evidence>
<gene>
    <name evidence="2" type="ORF">C427_3519</name>
</gene>